<dbReference type="GeneID" id="64964681"/>
<dbReference type="PANTHER" id="PTHR43301">
    <property type="entry name" value="ARABINAN ENDO-1,5-ALPHA-L-ARABINOSIDASE"/>
    <property type="match status" value="1"/>
</dbReference>
<feature type="signal peptide" evidence="10">
    <location>
        <begin position="1"/>
        <end position="18"/>
    </location>
</feature>
<dbReference type="Proteomes" id="UP000661280">
    <property type="component" value="Chromosome 7"/>
</dbReference>
<keyword evidence="6 8" id="KW-0378">Hydrolase</keyword>
<evidence type="ECO:0000256" key="7">
    <source>
        <dbReference type="ARBA" id="ARBA00023295"/>
    </source>
</evidence>
<evidence type="ECO:0000256" key="8">
    <source>
        <dbReference type="PIRNR" id="PIRNR026534"/>
    </source>
</evidence>
<feature type="chain" id="PRO_5030515842" description="Arabinan endo-1,5-alpha-L-arabinosidase" evidence="10">
    <location>
        <begin position="19"/>
        <end position="380"/>
    </location>
</feature>
<gene>
    <name evidence="11" type="ORF">AKAW2_70238S</name>
</gene>
<protein>
    <recommendedName>
        <fullName evidence="4 8">Arabinan endo-1,5-alpha-L-arabinosidase</fullName>
        <ecNumber evidence="4 8">3.2.1.99</ecNumber>
    </recommendedName>
</protein>
<organism evidence="11 12">
    <name type="scientific">Aspergillus kawachii</name>
    <name type="common">White koji mold</name>
    <name type="synonym">Aspergillus awamori var. kawachi</name>
    <dbReference type="NCBI Taxonomy" id="1069201"/>
    <lineage>
        <taxon>Eukaryota</taxon>
        <taxon>Fungi</taxon>
        <taxon>Dikarya</taxon>
        <taxon>Ascomycota</taxon>
        <taxon>Pezizomycotina</taxon>
        <taxon>Eurotiomycetes</taxon>
        <taxon>Eurotiomycetidae</taxon>
        <taxon>Eurotiales</taxon>
        <taxon>Aspergillaceae</taxon>
        <taxon>Aspergillus</taxon>
        <taxon>Aspergillus subgen. Circumdati</taxon>
    </lineage>
</organism>
<comment type="pathway">
    <text evidence="2 8">Glycan metabolism; L-arabinan degradation.</text>
</comment>
<dbReference type="PIRSF" id="PIRSF026534">
    <property type="entry name" value="Endo_alpha-L-arabinosidase"/>
    <property type="match status" value="1"/>
</dbReference>
<accession>A0A7R7WII1</accession>
<dbReference type="EC" id="3.2.1.99" evidence="4 8"/>
<evidence type="ECO:0000256" key="1">
    <source>
        <dbReference type="ARBA" id="ARBA00000375"/>
    </source>
</evidence>
<dbReference type="InterPro" id="IPR016840">
    <property type="entry name" value="Glyco_hydro_43_endo_a_Ara-ase"/>
</dbReference>
<comment type="catalytic activity">
    <reaction evidence="1 8">
        <text>Endohydrolysis of (1-&gt;5)-alpha-arabinofuranosidic linkages in (1-&gt;5)-arabinans.</text>
        <dbReference type="EC" id="3.2.1.99"/>
    </reaction>
</comment>
<dbReference type="Gene3D" id="2.115.10.20">
    <property type="entry name" value="Glycosyl hydrolase domain, family 43"/>
    <property type="match status" value="1"/>
</dbReference>
<dbReference type="GO" id="GO:0031222">
    <property type="term" value="P:arabinan catabolic process"/>
    <property type="evidence" value="ECO:0007669"/>
    <property type="project" value="UniProtKB-UniPathway"/>
</dbReference>
<dbReference type="UniPathway" id="UPA00667"/>
<dbReference type="InterPro" id="IPR023296">
    <property type="entry name" value="Glyco_hydro_beta-prop_sf"/>
</dbReference>
<evidence type="ECO:0000313" key="12">
    <source>
        <dbReference type="Proteomes" id="UP000661280"/>
    </source>
</evidence>
<name>A0A7R7WII1_ASPKA</name>
<comment type="similarity">
    <text evidence="3 8">Belongs to the glycosyl hydrolase 43 family.</text>
</comment>
<dbReference type="OrthoDB" id="195678at2759"/>
<feature type="site" description="Important for catalytic activity, responsible for pKa modulation of the active site Glu and correct orientation of both the proton donor and substrate" evidence="9">
    <location>
        <position position="157"/>
    </location>
</feature>
<dbReference type="Pfam" id="PF04616">
    <property type="entry name" value="Glyco_hydro_43"/>
    <property type="match status" value="1"/>
</dbReference>
<reference evidence="11" key="1">
    <citation type="submission" date="2021-01" db="EMBL/GenBank/DDBJ databases">
        <authorList>
            <consortium name="Aspergillus luchuensis mut. kawachii IFO 4304 genome sequencing consortium"/>
            <person name="Kazuki M."/>
            <person name="Futagami T."/>
        </authorList>
    </citation>
    <scope>NUCLEOTIDE SEQUENCE</scope>
    <source>
        <strain evidence="11">IFO 4308</strain>
    </source>
</reference>
<dbReference type="PANTHER" id="PTHR43301:SF5">
    <property type="entry name" value="ARABINAN ENDO-1,5-ALPHA-L-ARABINOSIDASE D-RELATED"/>
    <property type="match status" value="1"/>
</dbReference>
<evidence type="ECO:0000256" key="4">
    <source>
        <dbReference type="ARBA" id="ARBA00012586"/>
    </source>
</evidence>
<reference evidence="11" key="2">
    <citation type="submission" date="2021-02" db="EMBL/GenBank/DDBJ databases">
        <title>Aspergillus luchuensis mut. kawachii IFO 4304 genome sequence.</title>
        <authorList>
            <person name="Mori K."/>
            <person name="Kadooka C."/>
            <person name="Goto M."/>
            <person name="Futagami T."/>
        </authorList>
    </citation>
    <scope>NUCLEOTIDE SEQUENCE</scope>
    <source>
        <strain evidence="11">IFO 4308</strain>
    </source>
</reference>
<evidence type="ECO:0000256" key="3">
    <source>
        <dbReference type="ARBA" id="ARBA00009865"/>
    </source>
</evidence>
<evidence type="ECO:0000313" key="11">
    <source>
        <dbReference type="EMBL" id="BCS03360.1"/>
    </source>
</evidence>
<dbReference type="EMBL" id="AP024431">
    <property type="protein sequence ID" value="BCS03360.1"/>
    <property type="molecule type" value="Genomic_DNA"/>
</dbReference>
<dbReference type="InterPro" id="IPR006710">
    <property type="entry name" value="Glyco_hydro_43"/>
</dbReference>
<evidence type="ECO:0000256" key="6">
    <source>
        <dbReference type="ARBA" id="ARBA00022801"/>
    </source>
</evidence>
<sequence length="380" mass="41280">MLPSVISVLFFLLYAVNAVPLAPRESALAGIDTKSFSKTKDYPLPNLGNIVAHDPNVVQHDGYFYLYKGGVGTVLDESSVIQKQNRSRPWAPTTIQHDNRFYCFYAISENGSRDSAIGVASSDTPTGGNWTDHGAVVNTGNGDLSDIYPYSVSNAIDGAFITDQETGQSHLLYGSYWHGIFSVPLADDLLSVKTPKTPNATNLAYIPDAKSKPIEGSFMTYKEPYYYLWFSHGKCCHFDIHAFPPMGDEYSIRVGRSKSATGPFVDKDGHDTLKGGGTIVYGSNHGVVYAPGGVGVLINNGSDADVLYYHYLNTTSGFAQGDAHLGWNYLHYVNGWPVAVEGKSSINATSTESSGRAIQPNHSLNSLALLFIGAFLWLYS</sequence>
<keyword evidence="7 8" id="KW-0326">Glycosidase</keyword>
<dbReference type="KEGG" id="aluc:AKAW2_70238S"/>
<evidence type="ECO:0000256" key="10">
    <source>
        <dbReference type="SAM" id="SignalP"/>
    </source>
</evidence>
<dbReference type="CDD" id="cd18831">
    <property type="entry name" value="GH43_AnAbnA-like"/>
    <property type="match status" value="1"/>
</dbReference>
<keyword evidence="12" id="KW-1185">Reference proteome</keyword>
<dbReference type="SUPFAM" id="SSF75005">
    <property type="entry name" value="Arabinanase/levansucrase/invertase"/>
    <property type="match status" value="1"/>
</dbReference>
<proteinExistence type="inferred from homology"/>
<dbReference type="SMR" id="A0A7R7WII1"/>
<evidence type="ECO:0000256" key="9">
    <source>
        <dbReference type="PIRSR" id="PIRSR606710-2"/>
    </source>
</evidence>
<keyword evidence="5 10" id="KW-0732">Signal</keyword>
<dbReference type="AlphaFoldDB" id="A0A7R7WII1"/>
<dbReference type="RefSeq" id="XP_041547122.1">
    <property type="nucleotide sequence ID" value="XM_041682797.1"/>
</dbReference>
<dbReference type="InterPro" id="IPR050727">
    <property type="entry name" value="GH43_arabinanases"/>
</dbReference>
<evidence type="ECO:0000256" key="5">
    <source>
        <dbReference type="ARBA" id="ARBA00022729"/>
    </source>
</evidence>
<evidence type="ECO:0000256" key="2">
    <source>
        <dbReference type="ARBA" id="ARBA00004834"/>
    </source>
</evidence>
<dbReference type="GO" id="GO:0046558">
    <property type="term" value="F:arabinan endo-1,5-alpha-L-arabinosidase activity"/>
    <property type="evidence" value="ECO:0007669"/>
    <property type="project" value="UniProtKB-EC"/>
</dbReference>